<organism evidence="2">
    <name type="scientific">bioreactor metagenome</name>
    <dbReference type="NCBI Taxonomy" id="1076179"/>
    <lineage>
        <taxon>unclassified sequences</taxon>
        <taxon>metagenomes</taxon>
        <taxon>ecological metagenomes</taxon>
    </lineage>
</organism>
<dbReference type="AlphaFoldDB" id="A0A645H1K1"/>
<evidence type="ECO:0000313" key="2">
    <source>
        <dbReference type="EMBL" id="MPN32540.1"/>
    </source>
</evidence>
<keyword evidence="1" id="KW-0812">Transmembrane</keyword>
<sequence length="32" mass="3837">MLKEQEELYISLFIYVPTVIAIFSIFYALIMH</sequence>
<gene>
    <name evidence="2" type="ORF">SDC9_180019</name>
</gene>
<feature type="transmembrane region" description="Helical" evidence="1">
    <location>
        <begin position="12"/>
        <end position="30"/>
    </location>
</feature>
<keyword evidence="1" id="KW-1133">Transmembrane helix</keyword>
<dbReference type="EMBL" id="VSSQ01084614">
    <property type="protein sequence ID" value="MPN32540.1"/>
    <property type="molecule type" value="Genomic_DNA"/>
</dbReference>
<evidence type="ECO:0000256" key="1">
    <source>
        <dbReference type="SAM" id="Phobius"/>
    </source>
</evidence>
<accession>A0A645H1K1</accession>
<protein>
    <submittedName>
        <fullName evidence="2">Uncharacterized protein</fullName>
    </submittedName>
</protein>
<keyword evidence="1" id="KW-0472">Membrane</keyword>
<comment type="caution">
    <text evidence="2">The sequence shown here is derived from an EMBL/GenBank/DDBJ whole genome shotgun (WGS) entry which is preliminary data.</text>
</comment>
<proteinExistence type="predicted"/>
<name>A0A645H1K1_9ZZZZ</name>
<reference evidence="2" key="1">
    <citation type="submission" date="2019-08" db="EMBL/GenBank/DDBJ databases">
        <authorList>
            <person name="Kucharzyk K."/>
            <person name="Murdoch R.W."/>
            <person name="Higgins S."/>
            <person name="Loffler F."/>
        </authorList>
    </citation>
    <scope>NUCLEOTIDE SEQUENCE</scope>
</reference>